<accession>F2DMM6</accession>
<dbReference type="EMBL" id="AK365144">
    <property type="protein sequence ID" value="BAJ96347.1"/>
    <property type="molecule type" value="mRNA"/>
</dbReference>
<evidence type="ECO:0000313" key="4">
    <source>
        <dbReference type="Proteomes" id="UP000011116"/>
    </source>
</evidence>
<dbReference type="GeneID" id="123442680"/>
<dbReference type="AlphaFoldDB" id="F2DMM6"/>
<organism evidence="2">
    <name type="scientific">Hordeum vulgare subsp. vulgare</name>
    <name type="common">Domesticated barley</name>
    <dbReference type="NCBI Taxonomy" id="112509"/>
    <lineage>
        <taxon>Eukaryota</taxon>
        <taxon>Viridiplantae</taxon>
        <taxon>Streptophyta</taxon>
        <taxon>Embryophyta</taxon>
        <taxon>Tracheophyta</taxon>
        <taxon>Spermatophyta</taxon>
        <taxon>Magnoliopsida</taxon>
        <taxon>Liliopsida</taxon>
        <taxon>Poales</taxon>
        <taxon>Poaceae</taxon>
        <taxon>BOP clade</taxon>
        <taxon>Pooideae</taxon>
        <taxon>Triticodae</taxon>
        <taxon>Triticeae</taxon>
        <taxon>Hordeinae</taxon>
        <taxon>Hordeum</taxon>
    </lineage>
</organism>
<reference evidence="2" key="1">
    <citation type="journal article" date="2011" name="Plant Physiol.">
        <title>Comprehensive sequence analysis of 24,783 barley full-length cDNAs derived from 12 clone libraries.</title>
        <authorList>
            <person name="Matsumoto T."/>
            <person name="Tanaka T."/>
            <person name="Sakai H."/>
            <person name="Amano N."/>
            <person name="Kanamori H."/>
            <person name="Kurita K."/>
            <person name="Kikuta A."/>
            <person name="Kamiya K."/>
            <person name="Yamamoto M."/>
            <person name="Ikawa H."/>
            <person name="Fujii N."/>
            <person name="Hori K."/>
            <person name="Itoh T."/>
            <person name="Sato K."/>
        </authorList>
    </citation>
    <scope>NUCLEOTIDE SEQUENCE</scope>
    <source>
        <tissue evidence="2">Shoot and root</tissue>
    </source>
</reference>
<proteinExistence type="evidence at transcript level"/>
<dbReference type="KEGG" id="hvg:123442680"/>
<sequence>MLEVSSEDNYVGGEFRGKKRKAAVTAGKLQAVGSGILNKNAHGEFLRAENHMLRLQLVRKTKELEAEQIWRLELELHFMKKENDFLKRQLEEFKAENEFYKKTAKPQKTRRLCRFCKEYADHDYRNCPQRRASACSEEDDGSN</sequence>
<evidence type="ECO:0000313" key="2">
    <source>
        <dbReference type="EMBL" id="BAJ96347.1"/>
    </source>
</evidence>
<dbReference type="SMR" id="F2DMM6"/>
<dbReference type="OrthoDB" id="692592at2759"/>
<dbReference type="HOGENOM" id="CLU_1808958_0_0_1"/>
<evidence type="ECO:0000313" key="3">
    <source>
        <dbReference type="EnsemblPlants" id="HORVU.MOREX.r3.3HG0230250.1"/>
    </source>
</evidence>
<feature type="coiled-coil region" evidence="1">
    <location>
        <begin position="69"/>
        <end position="103"/>
    </location>
</feature>
<reference evidence="4" key="2">
    <citation type="journal article" date="2012" name="Nature">
        <title>A physical, genetic and functional sequence assembly of the barley genome.</title>
        <authorList>
            <consortium name="The International Barley Genome Sequencing Consortium"/>
            <person name="Mayer K.F."/>
            <person name="Waugh R."/>
            <person name="Brown J.W."/>
            <person name="Schulman A."/>
            <person name="Langridge P."/>
            <person name="Platzer M."/>
            <person name="Fincher G.B."/>
            <person name="Muehlbauer G.J."/>
            <person name="Sato K."/>
            <person name="Close T.J."/>
            <person name="Wise R.P."/>
            <person name="Stein N."/>
        </authorList>
    </citation>
    <scope>NUCLEOTIDE SEQUENCE [LARGE SCALE GENOMIC DNA]</scope>
    <source>
        <strain evidence="4">cv. Morex</strain>
    </source>
</reference>
<name>F2DMM6_HORVV</name>
<reference evidence="3" key="3">
    <citation type="submission" date="2020-10" db="EMBL/GenBank/DDBJ databases">
        <authorList>
            <person name="Scholz U."/>
            <person name="Mascher M."/>
            <person name="Fiebig A."/>
        </authorList>
    </citation>
    <scope>NUCLEOTIDE SEQUENCE [LARGE SCALE GENOMIC DNA]</scope>
    <source>
        <strain evidence="3">cv. Morex</strain>
    </source>
</reference>
<keyword evidence="4" id="KW-1185">Reference proteome</keyword>
<dbReference type="Gramene" id="HORVU.MOREX.r3.3HG0230250.1">
    <property type="protein sequence ID" value="HORVU.MOREX.r3.3HG0230250.1"/>
    <property type="gene ID" value="HORVU.MOREX.r3.3HG0230250"/>
</dbReference>
<dbReference type="EnsemblPlants" id="HORVU.MOREX.r3.3HG0230250.1">
    <property type="protein sequence ID" value="HORVU.MOREX.r3.3HG0230250.1"/>
    <property type="gene ID" value="HORVU.MOREX.r3.3HG0230250"/>
</dbReference>
<dbReference type="Proteomes" id="UP000011116">
    <property type="component" value="Chromosome 3H"/>
</dbReference>
<dbReference type="RefSeq" id="XP_044974721.1">
    <property type="nucleotide sequence ID" value="XM_045118786.1"/>
</dbReference>
<protein>
    <submittedName>
        <fullName evidence="2">Predicted protein</fullName>
    </submittedName>
</protein>
<dbReference type="RefSeq" id="XP_044974720.1">
    <property type="nucleotide sequence ID" value="XM_045118785.1"/>
</dbReference>
<evidence type="ECO:0000256" key="1">
    <source>
        <dbReference type="SAM" id="Coils"/>
    </source>
</evidence>
<reference evidence="3" key="4">
    <citation type="submission" date="2022-01" db="UniProtKB">
        <authorList>
            <consortium name="EnsemblPlants"/>
        </authorList>
    </citation>
    <scope>IDENTIFICATION</scope>
    <source>
        <strain evidence="3">subsp. vulgare</strain>
    </source>
</reference>
<keyword evidence="1" id="KW-0175">Coiled coil</keyword>
<gene>
    <name evidence="3" type="primary">LOC123442680</name>
</gene>